<evidence type="ECO:0000256" key="7">
    <source>
        <dbReference type="ARBA" id="ARBA00023212"/>
    </source>
</evidence>
<dbReference type="InterPro" id="IPR000938">
    <property type="entry name" value="CAP-Gly_domain"/>
</dbReference>
<evidence type="ECO:0000256" key="8">
    <source>
        <dbReference type="SAM" id="Coils"/>
    </source>
</evidence>
<gene>
    <name evidence="11" type="ORF">TrRE_jg11939</name>
</gene>
<dbReference type="SMART" id="SM01052">
    <property type="entry name" value="CAP_GLY"/>
    <property type="match status" value="1"/>
</dbReference>
<dbReference type="InterPro" id="IPR032675">
    <property type="entry name" value="LRR_dom_sf"/>
</dbReference>
<accession>A0A9W7L7Q1</accession>
<evidence type="ECO:0000256" key="3">
    <source>
        <dbReference type="ARBA" id="ARBA00022490"/>
    </source>
</evidence>
<evidence type="ECO:0000259" key="10">
    <source>
        <dbReference type="PROSITE" id="PS50245"/>
    </source>
</evidence>
<dbReference type="OrthoDB" id="5273213at2759"/>
<evidence type="ECO:0000256" key="2">
    <source>
        <dbReference type="ARBA" id="ARBA00006286"/>
    </source>
</evidence>
<evidence type="ECO:0000256" key="5">
    <source>
        <dbReference type="ARBA" id="ARBA00022737"/>
    </source>
</evidence>
<feature type="region of interest" description="Disordered" evidence="9">
    <location>
        <begin position="604"/>
        <end position="624"/>
    </location>
</feature>
<keyword evidence="6" id="KW-0143">Chaperone</keyword>
<evidence type="ECO:0000256" key="6">
    <source>
        <dbReference type="ARBA" id="ARBA00023186"/>
    </source>
</evidence>
<keyword evidence="7" id="KW-0206">Cytoskeleton</keyword>
<protein>
    <recommendedName>
        <fullName evidence="10">CAP-Gly domain-containing protein</fullName>
    </recommendedName>
</protein>
<evidence type="ECO:0000256" key="9">
    <source>
        <dbReference type="SAM" id="MobiDB-lite"/>
    </source>
</evidence>
<comment type="subcellular location">
    <subcellularLocation>
        <location evidence="1">Cytoplasm</location>
        <location evidence="1">Cytoskeleton</location>
    </subcellularLocation>
</comment>
<feature type="coiled-coil region" evidence="8">
    <location>
        <begin position="569"/>
        <end position="596"/>
    </location>
</feature>
<dbReference type="InterPro" id="IPR036859">
    <property type="entry name" value="CAP-Gly_dom_sf"/>
</dbReference>
<dbReference type="Gene3D" id="3.10.20.90">
    <property type="entry name" value="Phosphatidylinositol 3-kinase Catalytic Subunit, Chain A, domain 1"/>
    <property type="match status" value="1"/>
</dbReference>
<keyword evidence="12" id="KW-1185">Reference proteome</keyword>
<dbReference type="SUPFAM" id="SSF74924">
    <property type="entry name" value="Cap-Gly domain"/>
    <property type="match status" value="1"/>
</dbReference>
<dbReference type="PANTHER" id="PTHR18849:SF0">
    <property type="entry name" value="CILIA- AND FLAGELLA-ASSOCIATED PROTEIN 410-RELATED"/>
    <property type="match status" value="1"/>
</dbReference>
<keyword evidence="3" id="KW-0963">Cytoplasm</keyword>
<dbReference type="GO" id="GO:0005737">
    <property type="term" value="C:cytoplasm"/>
    <property type="evidence" value="ECO:0007669"/>
    <property type="project" value="UniProtKB-SubCell"/>
</dbReference>
<dbReference type="Pfam" id="PF14560">
    <property type="entry name" value="Ubiquitin_2"/>
    <property type="match status" value="1"/>
</dbReference>
<dbReference type="EMBL" id="BRXZ01007945">
    <property type="protein sequence ID" value="GMI36394.1"/>
    <property type="molecule type" value="Genomic_DNA"/>
</dbReference>
<evidence type="ECO:0000313" key="12">
    <source>
        <dbReference type="Proteomes" id="UP001165082"/>
    </source>
</evidence>
<comment type="similarity">
    <text evidence="2">Belongs to the TBCE family.</text>
</comment>
<comment type="caution">
    <text evidence="11">The sequence shown here is derived from an EMBL/GenBank/DDBJ whole genome shotgun (WGS) entry which is preliminary data.</text>
</comment>
<dbReference type="Gene3D" id="3.80.10.10">
    <property type="entry name" value="Ribonuclease Inhibitor"/>
    <property type="match status" value="2"/>
</dbReference>
<dbReference type="CDD" id="cd17044">
    <property type="entry name" value="Ubl_TBCE"/>
    <property type="match status" value="1"/>
</dbReference>
<feature type="compositionally biased region" description="Basic and acidic residues" evidence="9">
    <location>
        <begin position="604"/>
        <end position="616"/>
    </location>
</feature>
<keyword evidence="8" id="KW-0175">Coiled coil</keyword>
<dbReference type="Gene3D" id="2.30.30.190">
    <property type="entry name" value="CAP Gly-rich-like domain"/>
    <property type="match status" value="1"/>
</dbReference>
<evidence type="ECO:0000256" key="1">
    <source>
        <dbReference type="ARBA" id="ARBA00004245"/>
    </source>
</evidence>
<dbReference type="AlphaFoldDB" id="A0A9W7L7Q1"/>
<evidence type="ECO:0000256" key="4">
    <source>
        <dbReference type="ARBA" id="ARBA00022614"/>
    </source>
</evidence>
<proteinExistence type="inferred from homology"/>
<dbReference type="InterPro" id="IPR029071">
    <property type="entry name" value="Ubiquitin-like_domsf"/>
</dbReference>
<dbReference type="InterPro" id="IPR000626">
    <property type="entry name" value="Ubiquitin-like_dom"/>
</dbReference>
<feature type="domain" description="CAP-Gly" evidence="10">
    <location>
        <begin position="35"/>
        <end position="87"/>
    </location>
</feature>
<dbReference type="SUPFAM" id="SSF54236">
    <property type="entry name" value="Ubiquitin-like"/>
    <property type="match status" value="1"/>
</dbReference>
<sequence length="624" mass="68360">MSGFSSNAKELPQMNSRCRDADGFLGTVLYVGPVASAKKQTEVYVGVEWDDESRGKHDGSVISRETNQIVRHFKCESNSPNAGSFVKPSKLDFGVSFAVTLGDRYVKPDAPLLAPNDKFEGCFARTKSGRGKQVEFFGEKKIRERQQVGDITKVALRGEGVSHAGAQPEELKAQAGHLTEVDLQGNMLWEWEEVGKIINQLEGLEALHLNSNRLMNPVPLPPTLEKAALTGGFTSLTRLVLNKTGIKGWEALATLGDVFPALSELYVAQNDLSDIDIVTATTGGRVEGFSKLKLLDVSECRLTAWSQVKVFGAMEGLETFIVNDNDIQESEEAEEGEFVNLKSLQLSGTKIKDWGAIDNLNSFKELRALRFNNCPVTSTMGASEARGIVIARVEKVEFLNASVVTTKERGDAEKIYVRRVAREVTMQAGGGGEGGGEGDPEKAKAVLRKHPRFEHLKEVHKASMVPLGEGGGTGNLGQDTINVTVQSMAAGSCTMEAIRKRVPSGLQVGRLKQMCKRAFKLDPDLQVLHFRADKGSLMAELGSGGEEDDELTLAYFGVTDGSMIFMNEVDLKAKERERIAEEKRKLEEEGRGKDQEEEMMRMEGIKKMQIDKERRAVGQAAEGK</sequence>
<dbReference type="Pfam" id="PF01302">
    <property type="entry name" value="CAP_GLY"/>
    <property type="match status" value="1"/>
</dbReference>
<reference evidence="11" key="1">
    <citation type="submission" date="2022-07" db="EMBL/GenBank/DDBJ databases">
        <title>Genome analysis of Parmales, a sister group of diatoms, reveals the evolutionary specialization of diatoms from phago-mixotrophs to photoautotrophs.</title>
        <authorList>
            <person name="Ban H."/>
            <person name="Sato S."/>
            <person name="Yoshikawa S."/>
            <person name="Kazumasa Y."/>
            <person name="Nakamura Y."/>
            <person name="Ichinomiya M."/>
            <person name="Saitoh K."/>
            <person name="Sato N."/>
            <person name="Blanc-Mathieu R."/>
            <person name="Endo H."/>
            <person name="Kuwata A."/>
            <person name="Ogata H."/>
        </authorList>
    </citation>
    <scope>NUCLEOTIDE SEQUENCE</scope>
</reference>
<dbReference type="PROSITE" id="PS50245">
    <property type="entry name" value="CAP_GLY_2"/>
    <property type="match status" value="1"/>
</dbReference>
<keyword evidence="5" id="KW-0677">Repeat</keyword>
<name>A0A9W7L7Q1_9STRA</name>
<keyword evidence="4" id="KW-0433">Leucine-rich repeat</keyword>
<dbReference type="Pfam" id="PF14580">
    <property type="entry name" value="LRR_9"/>
    <property type="match status" value="1"/>
</dbReference>
<evidence type="ECO:0000313" key="11">
    <source>
        <dbReference type="EMBL" id="GMI36394.1"/>
    </source>
</evidence>
<dbReference type="SUPFAM" id="SSF52058">
    <property type="entry name" value="L domain-like"/>
    <property type="match status" value="1"/>
</dbReference>
<dbReference type="PANTHER" id="PTHR18849">
    <property type="entry name" value="LEUCINE RICH REPEAT PROTEIN"/>
    <property type="match status" value="1"/>
</dbReference>
<dbReference type="InterPro" id="IPR044079">
    <property type="entry name" value="Ubl_TBCE"/>
</dbReference>
<dbReference type="Proteomes" id="UP001165082">
    <property type="component" value="Unassembled WGS sequence"/>
</dbReference>
<organism evidence="11 12">
    <name type="scientific">Triparma retinervis</name>
    <dbReference type="NCBI Taxonomy" id="2557542"/>
    <lineage>
        <taxon>Eukaryota</taxon>
        <taxon>Sar</taxon>
        <taxon>Stramenopiles</taxon>
        <taxon>Ochrophyta</taxon>
        <taxon>Bolidophyceae</taxon>
        <taxon>Parmales</taxon>
        <taxon>Triparmaceae</taxon>
        <taxon>Triparma</taxon>
    </lineage>
</organism>